<organism evidence="2 3">
    <name type="scientific">Alteromonas mediterranea</name>
    <dbReference type="NCBI Taxonomy" id="314275"/>
    <lineage>
        <taxon>Bacteria</taxon>
        <taxon>Pseudomonadati</taxon>
        <taxon>Pseudomonadota</taxon>
        <taxon>Gammaproteobacteria</taxon>
        <taxon>Alteromonadales</taxon>
        <taxon>Alteromonadaceae</taxon>
        <taxon>Alteromonas/Salinimonas group</taxon>
        <taxon>Alteromonas</taxon>
    </lineage>
</organism>
<gene>
    <name evidence="2" type="ORF">BM524_20730</name>
</gene>
<evidence type="ECO:0000313" key="2">
    <source>
        <dbReference type="EMBL" id="APD92331.1"/>
    </source>
</evidence>
<dbReference type="AlphaFoldDB" id="A0AAC9JFB8"/>
<geneLocation type="plasmid" evidence="3">
    <name>pamcp48-600</name>
</geneLocation>
<reference evidence="2 3" key="1">
    <citation type="submission" date="2016-11" db="EMBL/GenBank/DDBJ databases">
        <title>Networking in microbes: conjugative elements and plasmids in the genus Alteromonas.</title>
        <authorList>
            <person name="Lopez-Perez M."/>
            <person name="Ramon-Marco N."/>
            <person name="Rodriguez-Valera F."/>
        </authorList>
    </citation>
    <scope>NUCLEOTIDE SEQUENCE [LARGE SCALE GENOMIC DNA]</scope>
    <source>
        <strain evidence="2 3">CP48</strain>
        <plasmid evidence="3">pamcp48-600</plasmid>
    </source>
</reference>
<protein>
    <submittedName>
        <fullName evidence="2">Uncharacterized protein</fullName>
    </submittedName>
</protein>
<evidence type="ECO:0000313" key="3">
    <source>
        <dbReference type="Proteomes" id="UP000182101"/>
    </source>
</evidence>
<feature type="compositionally biased region" description="Low complexity" evidence="1">
    <location>
        <begin position="386"/>
        <end position="407"/>
    </location>
</feature>
<keyword evidence="2" id="KW-0614">Plasmid</keyword>
<sequence>MTFEIERTRSLLADIKTFGKAVNTNYLFQLAQLSSDNSENHPAVIRNLTHFQTLLSDYLRACKMKDTKFHAMPVIFENPKPYTAYTISTRLVQAMAKSVHGLQAALKDGVAFHLDASPTGSSAEPFLYQLIAHDLKGRAYRLASASSKEFGWGEKALHGSFDDVQKGRHQMFILKDIIPEIEGELGQQISSLLNRLTIIDTSIDIIRSPDEYKDIWYCNASGLTARDESGLFEPRENQLPFMSGMLHPMLNAQVAKHAPDLALKIRDALVKQPTLGTIIKKAGSLDTFPKKLDSLNATLKVLGEAQVANSGLITTPKRLRDKELNDAIREMQERSPLAHELIFNNTIHFSGNSAGFRFEQRPAYEHKRVNFYPSKVDPSTGEAAPKKAPASKSKQNSPSKFSATPLSSSSSVSAEKVLEAFNDFKGQGLQPQQIAILILTELEMEKLPLNNNELNQISGVIEGMNNVPVSRLKSGAEWFSALVEQKITSLTSSPSNVKEETEQNPSNTYQRPYAMRR</sequence>
<dbReference type="Proteomes" id="UP000182101">
    <property type="component" value="Plasmid pAMCP48-600"/>
</dbReference>
<feature type="region of interest" description="Disordered" evidence="1">
    <location>
        <begin position="490"/>
        <end position="517"/>
    </location>
</feature>
<feature type="region of interest" description="Disordered" evidence="1">
    <location>
        <begin position="372"/>
        <end position="407"/>
    </location>
</feature>
<dbReference type="EMBL" id="CP018025">
    <property type="protein sequence ID" value="APD92331.1"/>
    <property type="molecule type" value="Genomic_DNA"/>
</dbReference>
<dbReference type="RefSeq" id="WP_071960945.1">
    <property type="nucleotide sequence ID" value="NZ_CP018025.1"/>
</dbReference>
<name>A0AAC9JFB8_9ALTE</name>
<evidence type="ECO:0000256" key="1">
    <source>
        <dbReference type="SAM" id="MobiDB-lite"/>
    </source>
</evidence>
<accession>A0AAC9JFB8</accession>
<proteinExistence type="predicted"/>